<dbReference type="AlphaFoldDB" id="A0A1E7FJY4"/>
<organism evidence="1 2">
    <name type="scientific">Fragilariopsis cylindrus CCMP1102</name>
    <dbReference type="NCBI Taxonomy" id="635003"/>
    <lineage>
        <taxon>Eukaryota</taxon>
        <taxon>Sar</taxon>
        <taxon>Stramenopiles</taxon>
        <taxon>Ochrophyta</taxon>
        <taxon>Bacillariophyta</taxon>
        <taxon>Bacillariophyceae</taxon>
        <taxon>Bacillariophycidae</taxon>
        <taxon>Bacillariales</taxon>
        <taxon>Bacillariaceae</taxon>
        <taxon>Fragilariopsis</taxon>
    </lineage>
</organism>
<evidence type="ECO:0000313" key="1">
    <source>
        <dbReference type="EMBL" id="OEU18468.1"/>
    </source>
</evidence>
<accession>A0A1E7FJY4</accession>
<sequence>MEHMLEKVERSQHSSHIATSWKYIQQQQQQQQQIWSSPSVHYFTYDMMQMAMQHADLEDGLVLEFGVYYGKTIRMMAEYFPKDTTTIHGFDTFEGLPSDWFNNKKGSYSTQGTIPSAPDNVKFYKGLFSETLPVFLKEQPTTDRSPIRLMNIDCDMYESTKDVFDLVGSRVVPGTIIVFDEYIGNPNWKKDEYKAFQEATIKYGWNYEYIGISMVSQQAIVKII</sequence>
<keyword evidence="2" id="KW-1185">Reference proteome</keyword>
<dbReference type="PANTHER" id="PTHR40036">
    <property type="entry name" value="MACROCIN O-METHYLTRANSFERASE"/>
    <property type="match status" value="1"/>
</dbReference>
<dbReference type="OrthoDB" id="10265168at2759"/>
<evidence type="ECO:0008006" key="3">
    <source>
        <dbReference type="Google" id="ProtNLM"/>
    </source>
</evidence>
<dbReference type="SUPFAM" id="SSF53335">
    <property type="entry name" value="S-adenosyl-L-methionine-dependent methyltransferases"/>
    <property type="match status" value="1"/>
</dbReference>
<dbReference type="PANTHER" id="PTHR40036:SF1">
    <property type="entry name" value="MACROCIN O-METHYLTRANSFERASE"/>
    <property type="match status" value="1"/>
</dbReference>
<dbReference type="Proteomes" id="UP000095751">
    <property type="component" value="Unassembled WGS sequence"/>
</dbReference>
<dbReference type="KEGG" id="fcy:FRACYDRAFT_206972"/>
<evidence type="ECO:0000313" key="2">
    <source>
        <dbReference type="Proteomes" id="UP000095751"/>
    </source>
</evidence>
<dbReference type="Pfam" id="PF13578">
    <property type="entry name" value="Methyltransf_24"/>
    <property type="match status" value="1"/>
</dbReference>
<dbReference type="InParanoid" id="A0A1E7FJY4"/>
<reference evidence="1 2" key="1">
    <citation type="submission" date="2016-09" db="EMBL/GenBank/DDBJ databases">
        <title>Extensive genetic diversity and differential bi-allelic expression allows diatom success in the polar Southern Ocean.</title>
        <authorList>
            <consortium name="DOE Joint Genome Institute"/>
            <person name="Mock T."/>
            <person name="Otillar R.P."/>
            <person name="Strauss J."/>
            <person name="Dupont C."/>
            <person name="Frickenhaus S."/>
            <person name="Maumus F."/>
            <person name="Mcmullan M."/>
            <person name="Sanges R."/>
            <person name="Schmutz J."/>
            <person name="Toseland A."/>
            <person name="Valas R."/>
            <person name="Veluchamy A."/>
            <person name="Ward B.J."/>
            <person name="Allen A."/>
            <person name="Barry K."/>
            <person name="Falciatore A."/>
            <person name="Ferrante M."/>
            <person name="Fortunato A.E."/>
            <person name="Gloeckner G."/>
            <person name="Gruber A."/>
            <person name="Hipkin R."/>
            <person name="Janech M."/>
            <person name="Kroth P."/>
            <person name="Leese F."/>
            <person name="Lindquist E."/>
            <person name="Lyon B.R."/>
            <person name="Martin J."/>
            <person name="Mayer C."/>
            <person name="Parker M."/>
            <person name="Quesneville H."/>
            <person name="Raymond J."/>
            <person name="Uhlig C."/>
            <person name="Valentin K.U."/>
            <person name="Worden A.Z."/>
            <person name="Armbrust E.V."/>
            <person name="Bowler C."/>
            <person name="Green B."/>
            <person name="Moulton V."/>
            <person name="Van Oosterhout C."/>
            <person name="Grigoriev I."/>
        </authorList>
    </citation>
    <scope>NUCLEOTIDE SEQUENCE [LARGE SCALE GENOMIC DNA]</scope>
    <source>
        <strain evidence="1 2">CCMP1102</strain>
    </source>
</reference>
<dbReference type="EMBL" id="KV784356">
    <property type="protein sequence ID" value="OEU18468.1"/>
    <property type="molecule type" value="Genomic_DNA"/>
</dbReference>
<gene>
    <name evidence="1" type="ORF">FRACYDRAFT_206972</name>
</gene>
<proteinExistence type="predicted"/>
<dbReference type="InterPro" id="IPR008884">
    <property type="entry name" value="TylF_MeTrfase"/>
</dbReference>
<name>A0A1E7FJY4_9STRA</name>
<dbReference type="InterPro" id="IPR029063">
    <property type="entry name" value="SAM-dependent_MTases_sf"/>
</dbReference>
<protein>
    <recommendedName>
        <fullName evidence="3">S-adenosyl-L-methionine-dependent methyltransferase</fullName>
    </recommendedName>
</protein>
<dbReference type="Gene3D" id="3.40.50.150">
    <property type="entry name" value="Vaccinia Virus protein VP39"/>
    <property type="match status" value="1"/>
</dbReference>